<feature type="domain" description="Adenine deaminase C-terminal" evidence="6">
    <location>
        <begin position="422"/>
        <end position="567"/>
    </location>
</feature>
<evidence type="ECO:0000256" key="4">
    <source>
        <dbReference type="ARBA" id="ARBA00047720"/>
    </source>
</evidence>
<reference evidence="7 8" key="1">
    <citation type="submission" date="2019-11" db="EMBL/GenBank/DDBJ databases">
        <title>Terrilactibacillus tamarindus sp. nov. BCM23-1 isolated from bark of Tamarindus indica.</title>
        <authorList>
            <person name="Kingkaew E."/>
            <person name="Tanasupawat S."/>
        </authorList>
    </citation>
    <scope>NUCLEOTIDE SEQUENCE [LARGE SCALE GENOMIC DNA]</scope>
    <source>
        <strain evidence="7 8">BCM23-1</strain>
    </source>
</reference>
<evidence type="ECO:0000313" key="8">
    <source>
        <dbReference type="Proteomes" id="UP000440978"/>
    </source>
</evidence>
<dbReference type="SUPFAM" id="SSF51338">
    <property type="entry name" value="Composite domain of metallo-dependent hydrolases"/>
    <property type="match status" value="1"/>
</dbReference>
<sequence>MKMLSHQWSMETMRLQTDIIRGEVSPSLVLANGVYLNTYIKKWETGNVWIDQDRIIYVGDKLPNNVENIKVIDCSNRYLVPGYIEPHVHPTQLYNPMSMAEHSAKHGTTTLICDNAIFYFLLDDESSFKMMDALDQTPIQFFWWCRYDPQTAIEDNPFNQERVTKWLSHPLVVQGGELTDWPDVLLHGNDEILKWMQETKDQGLKIEGHLPGASERTLTQMRLLGVTCDHEAMTGDEALTRLRTGLTTSLRYSSIRPDLPDILEDLLKKGIEHFDRLFMTTDGATPHFLKQGVMDKLVDIAIQKGVNTADAYMMASSNIASYYNMDDCLGHIAPGRLANINILQSKENPYPISVLSKGFWIKRESDMIYDFFSDQTWSESLRPLNINLTLTEKDLEVTSPIGMDMVNAVIAKPLELDHIPTDTDLPKGLLYLSLIDRKGKWMTSTIVKGFATDLYGFASSFSCAGDIVLIGKSKKDMLIAFERMKEIGGGLVLSEKGSILYEIPLPYLGMMSEHTMEALADEDQVMVNLLKERGYTFVDPYFSLLFISSIHLPYIRVTSLGLYHVLKRQVIVPSREIAQD</sequence>
<dbReference type="Proteomes" id="UP000440978">
    <property type="component" value="Unassembled WGS sequence"/>
</dbReference>
<protein>
    <recommendedName>
        <fullName evidence="2">adenine deaminase</fullName>
        <ecNumber evidence="2">3.5.4.2</ecNumber>
    </recommendedName>
</protein>
<gene>
    <name evidence="7" type="ORF">GMB86_13540</name>
</gene>
<name>A0A6N8CSL0_9BACI</name>
<dbReference type="PANTHER" id="PTHR11113">
    <property type="entry name" value="N-ACETYLGLUCOSAMINE-6-PHOSPHATE DEACETYLASE"/>
    <property type="match status" value="1"/>
</dbReference>
<evidence type="ECO:0000256" key="2">
    <source>
        <dbReference type="ARBA" id="ARBA00012782"/>
    </source>
</evidence>
<keyword evidence="3 7" id="KW-0378">Hydrolase</keyword>
<accession>A0A6N8CSL0</accession>
<dbReference type="Gene3D" id="3.20.20.140">
    <property type="entry name" value="Metal-dependent hydrolases"/>
    <property type="match status" value="1"/>
</dbReference>
<dbReference type="SUPFAM" id="SSF51556">
    <property type="entry name" value="Metallo-dependent hydrolases"/>
    <property type="match status" value="1"/>
</dbReference>
<evidence type="ECO:0000256" key="3">
    <source>
        <dbReference type="ARBA" id="ARBA00022801"/>
    </source>
</evidence>
<dbReference type="Gene3D" id="2.30.40.10">
    <property type="entry name" value="Urease, subunit C, domain 1"/>
    <property type="match status" value="1"/>
</dbReference>
<evidence type="ECO:0000259" key="6">
    <source>
        <dbReference type="Pfam" id="PF13382"/>
    </source>
</evidence>
<dbReference type="OrthoDB" id="9775607at2"/>
<evidence type="ECO:0000313" key="7">
    <source>
        <dbReference type="EMBL" id="MTT33031.1"/>
    </source>
</evidence>
<comment type="similarity">
    <text evidence="1">Belongs to the metallo-dependent hydrolases superfamily. Adenine deaminase family.</text>
</comment>
<evidence type="ECO:0000256" key="1">
    <source>
        <dbReference type="ARBA" id="ARBA00006773"/>
    </source>
</evidence>
<evidence type="ECO:0000259" key="5">
    <source>
        <dbReference type="Pfam" id="PF01979"/>
    </source>
</evidence>
<dbReference type="GO" id="GO:0000034">
    <property type="term" value="F:adenine deaminase activity"/>
    <property type="evidence" value="ECO:0007669"/>
    <property type="project" value="UniProtKB-EC"/>
</dbReference>
<dbReference type="InterPro" id="IPR026912">
    <property type="entry name" value="Adenine_deam_C"/>
</dbReference>
<comment type="catalytic activity">
    <reaction evidence="4">
        <text>adenine + H2O + H(+) = hypoxanthine + NH4(+)</text>
        <dbReference type="Rhea" id="RHEA:23688"/>
        <dbReference type="ChEBI" id="CHEBI:15377"/>
        <dbReference type="ChEBI" id="CHEBI:15378"/>
        <dbReference type="ChEBI" id="CHEBI:16708"/>
        <dbReference type="ChEBI" id="CHEBI:17368"/>
        <dbReference type="ChEBI" id="CHEBI:28938"/>
        <dbReference type="EC" id="3.5.4.2"/>
    </reaction>
</comment>
<dbReference type="PANTHER" id="PTHR11113:SF6">
    <property type="entry name" value="ADENINE DEAMINASE YERA-RELATED"/>
    <property type="match status" value="1"/>
</dbReference>
<dbReference type="EMBL" id="WNHB01000025">
    <property type="protein sequence ID" value="MTT33031.1"/>
    <property type="molecule type" value="Genomic_DNA"/>
</dbReference>
<comment type="caution">
    <text evidence="7">The sequence shown here is derived from an EMBL/GenBank/DDBJ whole genome shotgun (WGS) entry which is preliminary data.</text>
</comment>
<dbReference type="Pfam" id="PF01979">
    <property type="entry name" value="Amidohydro_1"/>
    <property type="match status" value="1"/>
</dbReference>
<dbReference type="RefSeq" id="WP_155220807.1">
    <property type="nucleotide sequence ID" value="NZ_WNHB01000025.1"/>
</dbReference>
<dbReference type="AlphaFoldDB" id="A0A6N8CSL0"/>
<organism evidence="7 8">
    <name type="scientific">Terrilactibacillus tamarindi</name>
    <dbReference type="NCBI Taxonomy" id="2599694"/>
    <lineage>
        <taxon>Bacteria</taxon>
        <taxon>Bacillati</taxon>
        <taxon>Bacillota</taxon>
        <taxon>Bacilli</taxon>
        <taxon>Bacillales</taxon>
        <taxon>Bacillaceae</taxon>
        <taxon>Terrilactibacillus</taxon>
    </lineage>
</organism>
<keyword evidence="8" id="KW-1185">Reference proteome</keyword>
<dbReference type="InterPro" id="IPR006680">
    <property type="entry name" value="Amidohydro-rel"/>
</dbReference>
<dbReference type="InterPro" id="IPR032466">
    <property type="entry name" value="Metal_Hydrolase"/>
</dbReference>
<dbReference type="InterPro" id="IPR011059">
    <property type="entry name" value="Metal-dep_hydrolase_composite"/>
</dbReference>
<feature type="domain" description="Amidohydrolase-related" evidence="5">
    <location>
        <begin position="78"/>
        <end position="356"/>
    </location>
</feature>
<dbReference type="EC" id="3.5.4.2" evidence="2"/>
<proteinExistence type="inferred from homology"/>
<dbReference type="Pfam" id="PF13382">
    <property type="entry name" value="Adenine_deam_C"/>
    <property type="match status" value="1"/>
</dbReference>